<organism evidence="2 3">
    <name type="scientific">Streptacidiphilus fuscans</name>
    <dbReference type="NCBI Taxonomy" id="2789292"/>
    <lineage>
        <taxon>Bacteria</taxon>
        <taxon>Bacillati</taxon>
        <taxon>Actinomycetota</taxon>
        <taxon>Actinomycetes</taxon>
        <taxon>Kitasatosporales</taxon>
        <taxon>Streptomycetaceae</taxon>
        <taxon>Streptacidiphilus</taxon>
    </lineage>
</organism>
<sequence length="393" mass="43601">MTQAAELALVFEHTCQLLADSDAGLQTWNIRVAHGDRNVGRLRATRAMYWLADNLYQRMTDEESVLALVARQLMTPDDEFTSKTEDFLENAGNLLVIDHLELESPWDEPLIAAALIADVIDRLTDNYFAVIFLRPGVVPGPAGDLLAEAGVLLAAKPFSDELQITDTAFAAVGEATEKVRHRLSTGARFGSVNPWDDDAEDDDDGGDDDALTPRTTAVLALALRQLADQAWQETAALADEPLRRGAGGLFGSLPPCTLHQNDAWRRQMARAFDDLADDYTAQVTIGPRCTAEEMALHLGIRQAKTLTRNRPKLVDQTVKGLPRHPGDYDWEYCSDALFEDHDVLMLFDEQLDGIEDDENPINQSLGMANLAPKDWFTPFYPDQARDPARGFRH</sequence>
<evidence type="ECO:0000313" key="2">
    <source>
        <dbReference type="EMBL" id="MBF9071741.1"/>
    </source>
</evidence>
<keyword evidence="3" id="KW-1185">Reference proteome</keyword>
<name>A0A931B7V1_9ACTN</name>
<proteinExistence type="predicted"/>
<dbReference type="EMBL" id="JADPRT010000013">
    <property type="protein sequence ID" value="MBF9071741.1"/>
    <property type="molecule type" value="Genomic_DNA"/>
</dbReference>
<comment type="caution">
    <text evidence="2">The sequence shown here is derived from an EMBL/GenBank/DDBJ whole genome shotgun (WGS) entry which is preliminary data.</text>
</comment>
<protein>
    <submittedName>
        <fullName evidence="2">Uncharacterized protein</fullName>
    </submittedName>
</protein>
<evidence type="ECO:0000313" key="3">
    <source>
        <dbReference type="Proteomes" id="UP000657385"/>
    </source>
</evidence>
<dbReference type="AlphaFoldDB" id="A0A931B7V1"/>
<accession>A0A931B7V1</accession>
<gene>
    <name evidence="2" type="ORF">I2501_27330</name>
</gene>
<feature type="compositionally biased region" description="Acidic residues" evidence="1">
    <location>
        <begin position="195"/>
        <end position="210"/>
    </location>
</feature>
<dbReference type="Proteomes" id="UP000657385">
    <property type="component" value="Unassembled WGS sequence"/>
</dbReference>
<feature type="region of interest" description="Disordered" evidence="1">
    <location>
        <begin position="190"/>
        <end position="211"/>
    </location>
</feature>
<evidence type="ECO:0000256" key="1">
    <source>
        <dbReference type="SAM" id="MobiDB-lite"/>
    </source>
</evidence>
<reference evidence="2" key="1">
    <citation type="submission" date="2020-11" db="EMBL/GenBank/DDBJ databases">
        <title>Isolation and identification of active actinomycetes.</title>
        <authorList>
            <person name="Yu B."/>
        </authorList>
    </citation>
    <scope>NUCLEOTIDE SEQUENCE</scope>
    <source>
        <strain evidence="2">NEAU-YB345</strain>
    </source>
</reference>